<organism evidence="2 3">
    <name type="scientific">Fibroporia radiculosa</name>
    <dbReference type="NCBI Taxonomy" id="599839"/>
    <lineage>
        <taxon>Eukaryota</taxon>
        <taxon>Fungi</taxon>
        <taxon>Dikarya</taxon>
        <taxon>Basidiomycota</taxon>
        <taxon>Agaricomycotina</taxon>
        <taxon>Agaricomycetes</taxon>
        <taxon>Polyporales</taxon>
        <taxon>Fibroporiaceae</taxon>
        <taxon>Fibroporia</taxon>
    </lineage>
</organism>
<feature type="region of interest" description="Disordered" evidence="1">
    <location>
        <begin position="359"/>
        <end position="383"/>
    </location>
</feature>
<feature type="region of interest" description="Disordered" evidence="1">
    <location>
        <begin position="127"/>
        <end position="146"/>
    </location>
</feature>
<protein>
    <recommendedName>
        <fullName evidence="4">BTB domain-containing protein</fullName>
    </recommendedName>
</protein>
<evidence type="ECO:0000313" key="2">
    <source>
        <dbReference type="EMBL" id="CCL99841.1"/>
    </source>
</evidence>
<feature type="compositionally biased region" description="Polar residues" evidence="1">
    <location>
        <begin position="305"/>
        <end position="327"/>
    </location>
</feature>
<evidence type="ECO:0008006" key="4">
    <source>
        <dbReference type="Google" id="ProtNLM"/>
    </source>
</evidence>
<accession>J4I8Q9</accession>
<keyword evidence="3" id="KW-1185">Reference proteome</keyword>
<dbReference type="Proteomes" id="UP000006352">
    <property type="component" value="Unassembled WGS sequence"/>
</dbReference>
<dbReference type="Gene3D" id="3.30.710.10">
    <property type="entry name" value="Potassium Channel Kv1.1, Chain A"/>
    <property type="match status" value="1"/>
</dbReference>
<dbReference type="OrthoDB" id="6359816at2759"/>
<reference evidence="2 3" key="1">
    <citation type="journal article" date="2012" name="Appl. Environ. Microbiol.">
        <title>Short-read sequencing for genomic analysis of the brown rot fungus Fibroporia radiculosa.</title>
        <authorList>
            <person name="Tang J.D."/>
            <person name="Perkins A.D."/>
            <person name="Sonstegard T.S."/>
            <person name="Schroeder S.G."/>
            <person name="Burgess S.C."/>
            <person name="Diehl S.V."/>
        </authorList>
    </citation>
    <scope>NUCLEOTIDE SEQUENCE [LARGE SCALE GENOMIC DNA]</scope>
    <source>
        <strain evidence="2 3">TFFH 294</strain>
    </source>
</reference>
<proteinExistence type="predicted"/>
<feature type="compositionally biased region" description="Low complexity" evidence="1">
    <location>
        <begin position="359"/>
        <end position="368"/>
    </location>
</feature>
<dbReference type="InParanoid" id="J4I8Q9"/>
<dbReference type="EMBL" id="HE796953">
    <property type="protein sequence ID" value="CCL99841.1"/>
    <property type="molecule type" value="Genomic_DNA"/>
</dbReference>
<dbReference type="STRING" id="599839.J4I8Q9"/>
<gene>
    <name evidence="2" type="ORF">FIBRA_01865</name>
</gene>
<dbReference type="GeneID" id="24094752"/>
<name>J4I8Q9_9APHY</name>
<sequence length="383" mass="43179">MSTNSSQPVTSLTLVERALKESLHSPTFLDIKFYVFSRRSYMDDSGVVRIDKPRHVLAISSVLKKTDYFEKLLSSGFAESNAGRVPLNAPFPEDVSPYTDEYDYESDSDLEDEEPSDFIEDVAMLTSHSDGKDKKPSGRPQVSEFSDHPLGGTCQQIIIKDAAYHTWRAFIFYLYFSKVNFLPLKSEDEHTRVEALIRALGDPEAVPPSSPKSMYRLAEKYGITELQTLAFDAIRLQLSTKNIVREVFSKFTSRYEKVRELEIAYLRSHYAEVEDTLSTVMDRLVQGEFPYAGEVLKTLLNSKMETTTQPGQSSTSKGFKSPTSNAKPDSIALTRRTQSIRGNNAPPLFRSSYHALFSQPQSSSSVPSWTTFNPNELGDDDDY</sequence>
<evidence type="ECO:0000256" key="1">
    <source>
        <dbReference type="SAM" id="MobiDB-lite"/>
    </source>
</evidence>
<dbReference type="InterPro" id="IPR011333">
    <property type="entry name" value="SKP1/BTB/POZ_sf"/>
</dbReference>
<evidence type="ECO:0000313" key="3">
    <source>
        <dbReference type="Proteomes" id="UP000006352"/>
    </source>
</evidence>
<dbReference type="AlphaFoldDB" id="J4I8Q9"/>
<dbReference type="HOGENOM" id="CLU_043561_1_0_1"/>
<dbReference type="RefSeq" id="XP_012179124.1">
    <property type="nucleotide sequence ID" value="XM_012323734.1"/>
</dbReference>
<feature type="region of interest" description="Disordered" evidence="1">
    <location>
        <begin position="305"/>
        <end position="346"/>
    </location>
</feature>